<keyword evidence="2" id="KW-0472">Membrane</keyword>
<evidence type="ECO:0000313" key="3">
    <source>
        <dbReference type="EMBL" id="QSQ22044.1"/>
    </source>
</evidence>
<reference evidence="3 4" key="1">
    <citation type="submission" date="2021-02" db="EMBL/GenBank/DDBJ databases">
        <title>De Novo genome assembly of isolated myxobacteria.</title>
        <authorList>
            <person name="Stevens D.C."/>
        </authorList>
    </citation>
    <scope>NUCLEOTIDE SEQUENCE [LARGE SCALE GENOMIC DNA]</scope>
    <source>
        <strain evidence="4">SCPEA02</strain>
    </source>
</reference>
<protein>
    <submittedName>
        <fullName evidence="3">Uncharacterized protein</fullName>
    </submittedName>
</protein>
<sequence>MASLLHTRIVPKARVAHARVAVLPWHLVPRPLLPQVPPDADASHRVCATCARAVLPGRDARCRECGGSLEDAPHVSRGPPPPPPPRRLTRAQRAAVLRPKWASQYWMGTFFLALGTLVLPVALAFLRPLLLMAGIFLVVGVRLRRSGWPSVLRRAQRRRLHVLRWGLGAPAELTQVERHSLPGLEAGRVARLDYVFLVHGQPVPGSVPSSRLADARRPPGEPVWAVYLAESPDVSALWPPES</sequence>
<feature type="transmembrane region" description="Helical" evidence="2">
    <location>
        <begin position="105"/>
        <end position="123"/>
    </location>
</feature>
<dbReference type="RefSeq" id="WP_206723621.1">
    <property type="nucleotide sequence ID" value="NZ_CP071090.1"/>
</dbReference>
<keyword evidence="4" id="KW-1185">Reference proteome</keyword>
<evidence type="ECO:0000256" key="1">
    <source>
        <dbReference type="SAM" id="MobiDB-lite"/>
    </source>
</evidence>
<dbReference type="Proteomes" id="UP000662747">
    <property type="component" value="Chromosome"/>
</dbReference>
<proteinExistence type="predicted"/>
<keyword evidence="2" id="KW-0812">Transmembrane</keyword>
<keyword evidence="2" id="KW-1133">Transmembrane helix</keyword>
<evidence type="ECO:0000313" key="4">
    <source>
        <dbReference type="Proteomes" id="UP000662747"/>
    </source>
</evidence>
<feature type="region of interest" description="Disordered" evidence="1">
    <location>
        <begin position="68"/>
        <end position="88"/>
    </location>
</feature>
<accession>A0ABX7NUJ1</accession>
<dbReference type="EMBL" id="CP071090">
    <property type="protein sequence ID" value="QSQ22044.1"/>
    <property type="molecule type" value="Genomic_DNA"/>
</dbReference>
<gene>
    <name evidence="3" type="ORF">JY651_44050</name>
</gene>
<evidence type="ECO:0000256" key="2">
    <source>
        <dbReference type="SAM" id="Phobius"/>
    </source>
</evidence>
<organism evidence="3 4">
    <name type="scientific">Pyxidicoccus parkwayensis</name>
    <dbReference type="NCBI Taxonomy" id="2813578"/>
    <lineage>
        <taxon>Bacteria</taxon>
        <taxon>Pseudomonadati</taxon>
        <taxon>Myxococcota</taxon>
        <taxon>Myxococcia</taxon>
        <taxon>Myxococcales</taxon>
        <taxon>Cystobacterineae</taxon>
        <taxon>Myxococcaceae</taxon>
        <taxon>Pyxidicoccus</taxon>
    </lineage>
</organism>
<name>A0ABX7NUJ1_9BACT</name>